<name>A0A9N9NXU5_9GLOM</name>
<feature type="non-terminal residue" evidence="1">
    <location>
        <position position="1"/>
    </location>
</feature>
<keyword evidence="2" id="KW-1185">Reference proteome</keyword>
<dbReference type="SUPFAM" id="SSF53067">
    <property type="entry name" value="Actin-like ATPase domain"/>
    <property type="match status" value="1"/>
</dbReference>
<dbReference type="EMBL" id="CAJVPV010043904">
    <property type="protein sequence ID" value="CAG8766570.1"/>
    <property type="molecule type" value="Genomic_DNA"/>
</dbReference>
<proteinExistence type="predicted"/>
<evidence type="ECO:0000313" key="2">
    <source>
        <dbReference type="Proteomes" id="UP000789342"/>
    </source>
</evidence>
<dbReference type="AlphaFoldDB" id="A0A9N9NXU5"/>
<organism evidence="1 2">
    <name type="scientific">Acaulospora morrowiae</name>
    <dbReference type="NCBI Taxonomy" id="94023"/>
    <lineage>
        <taxon>Eukaryota</taxon>
        <taxon>Fungi</taxon>
        <taxon>Fungi incertae sedis</taxon>
        <taxon>Mucoromycota</taxon>
        <taxon>Glomeromycotina</taxon>
        <taxon>Glomeromycetes</taxon>
        <taxon>Diversisporales</taxon>
        <taxon>Acaulosporaceae</taxon>
        <taxon>Acaulospora</taxon>
    </lineage>
</organism>
<protein>
    <submittedName>
        <fullName evidence="1">17522_t:CDS:1</fullName>
    </submittedName>
</protein>
<dbReference type="OrthoDB" id="6220758at2759"/>
<dbReference type="Gene3D" id="3.30.420.40">
    <property type="match status" value="1"/>
</dbReference>
<dbReference type="Proteomes" id="UP000789342">
    <property type="component" value="Unassembled WGS sequence"/>
</dbReference>
<sequence length="74" mass="8500">MSERRVLVLDNGAYTIKAGYASITQQPRYQLTQLMELFEPVTLGKGDKKTYIGDQINSCTDFSGLYYRLPFERV</sequence>
<evidence type="ECO:0000313" key="1">
    <source>
        <dbReference type="EMBL" id="CAG8766570.1"/>
    </source>
</evidence>
<dbReference type="InterPro" id="IPR043129">
    <property type="entry name" value="ATPase_NBD"/>
</dbReference>
<gene>
    <name evidence="1" type="ORF">AMORRO_LOCUS16315</name>
</gene>
<comment type="caution">
    <text evidence="1">The sequence shown here is derived from an EMBL/GenBank/DDBJ whole genome shotgun (WGS) entry which is preliminary data.</text>
</comment>
<reference evidence="1" key="1">
    <citation type="submission" date="2021-06" db="EMBL/GenBank/DDBJ databases">
        <authorList>
            <person name="Kallberg Y."/>
            <person name="Tangrot J."/>
            <person name="Rosling A."/>
        </authorList>
    </citation>
    <scope>NUCLEOTIDE SEQUENCE</scope>
    <source>
        <strain evidence="1">CL551</strain>
    </source>
</reference>
<accession>A0A9N9NXU5</accession>